<comment type="cofactor">
    <cofactor evidence="3">
        <name>Zn(2+)</name>
        <dbReference type="ChEBI" id="CHEBI:29105"/>
    </cofactor>
    <text evidence="3">Binds 2 Zn(2+) ions per subunit.</text>
</comment>
<dbReference type="PIRSF" id="PIRSF001235">
    <property type="entry name" value="Amidase_carbamoylase"/>
    <property type="match status" value="1"/>
</dbReference>
<evidence type="ECO:0000313" key="4">
    <source>
        <dbReference type="EMBL" id="QQE75092.1"/>
    </source>
</evidence>
<organism evidence="4 6">
    <name type="scientific">Brevibacillus composti</name>
    <dbReference type="NCBI Taxonomy" id="2796470"/>
    <lineage>
        <taxon>Bacteria</taxon>
        <taxon>Bacillati</taxon>
        <taxon>Bacillota</taxon>
        <taxon>Bacilli</taxon>
        <taxon>Bacillales</taxon>
        <taxon>Paenibacillaceae</taxon>
        <taxon>Brevibacillus</taxon>
    </lineage>
</organism>
<feature type="binding site" evidence="3">
    <location>
        <position position="99"/>
    </location>
    <ligand>
        <name>Zn(2+)</name>
        <dbReference type="ChEBI" id="CHEBI:29105"/>
        <label>1</label>
    </ligand>
</feature>
<proteinExistence type="inferred from homology"/>
<gene>
    <name evidence="4" type="ORF">JD108_03905</name>
    <name evidence="5" type="ORF">KDJ56_03905</name>
</gene>
<dbReference type="InterPro" id="IPR036264">
    <property type="entry name" value="Bact_exopeptidase_dim_dom"/>
</dbReference>
<feature type="binding site" evidence="3">
    <location>
        <position position="110"/>
    </location>
    <ligand>
        <name>Zn(2+)</name>
        <dbReference type="ChEBI" id="CHEBI:29105"/>
        <label>1</label>
    </ligand>
</feature>
<dbReference type="RefSeq" id="WP_198828625.1">
    <property type="nucleotide sequence ID" value="NZ_CP066308.1"/>
</dbReference>
<protein>
    <submittedName>
        <fullName evidence="4">Zn-dependent hydrolase</fullName>
    </submittedName>
</protein>
<dbReference type="GO" id="GO:0016813">
    <property type="term" value="F:hydrolase activity, acting on carbon-nitrogen (but not peptide) bonds, in linear amidines"/>
    <property type="evidence" value="ECO:0007669"/>
    <property type="project" value="InterPro"/>
</dbReference>
<dbReference type="Gene3D" id="3.40.630.10">
    <property type="entry name" value="Zn peptidases"/>
    <property type="match status" value="1"/>
</dbReference>
<feature type="binding site" evidence="3">
    <location>
        <position position="210"/>
    </location>
    <ligand>
        <name>Zn(2+)</name>
        <dbReference type="ChEBI" id="CHEBI:29105"/>
        <label>1</label>
    </ligand>
</feature>
<dbReference type="Pfam" id="PF01546">
    <property type="entry name" value="Peptidase_M20"/>
    <property type="match status" value="1"/>
</dbReference>
<reference evidence="4 6" key="1">
    <citation type="submission" date="2020-12" db="EMBL/GenBank/DDBJ databases">
        <title>strain FJAT-54423T represents a novel species of the genus Brevibacillus.</title>
        <authorList>
            <person name="Tang R."/>
        </authorList>
    </citation>
    <scope>NUCLEOTIDE SEQUENCE [LARGE SCALE GENOMIC DNA]</scope>
    <source>
        <strain evidence="4 6">FJAT-54423</strain>
    </source>
</reference>
<dbReference type="SUPFAM" id="SSF53187">
    <property type="entry name" value="Zn-dependent exopeptidases"/>
    <property type="match status" value="1"/>
</dbReference>
<dbReference type="Proteomes" id="UP000677234">
    <property type="component" value="Chromosome"/>
</dbReference>
<feature type="binding site" evidence="3">
    <location>
        <position position="402"/>
    </location>
    <ligand>
        <name>Zn(2+)</name>
        <dbReference type="ChEBI" id="CHEBI:29105"/>
        <label>2</label>
    </ligand>
</feature>
<dbReference type="NCBIfam" id="TIGR01879">
    <property type="entry name" value="hydantase"/>
    <property type="match status" value="1"/>
</dbReference>
<dbReference type="InterPro" id="IPR002933">
    <property type="entry name" value="Peptidase_M20"/>
</dbReference>
<evidence type="ECO:0000256" key="2">
    <source>
        <dbReference type="ARBA" id="ARBA00022801"/>
    </source>
</evidence>
<keyword evidence="3" id="KW-0479">Metal-binding</keyword>
<dbReference type="EMBL" id="CP073708">
    <property type="protein sequence ID" value="QUO42179.1"/>
    <property type="molecule type" value="Genomic_DNA"/>
</dbReference>
<dbReference type="EMBL" id="CP066308">
    <property type="protein sequence ID" value="QQE75092.1"/>
    <property type="molecule type" value="Genomic_DNA"/>
</dbReference>
<feature type="binding site" evidence="3">
    <location>
        <position position="110"/>
    </location>
    <ligand>
        <name>Zn(2+)</name>
        <dbReference type="ChEBI" id="CHEBI:29105"/>
        <label>2</label>
    </ligand>
</feature>
<name>A0A7T5JPF1_9BACL</name>
<reference evidence="5" key="2">
    <citation type="submission" date="2021-04" db="EMBL/GenBank/DDBJ databases">
        <title>Brevibacillus composti FJAT-54423, complete genome.</title>
        <authorList>
            <person name="Tang R."/>
        </authorList>
    </citation>
    <scope>NUCLEOTIDE SEQUENCE</scope>
    <source>
        <strain evidence="5">FJAT-54424</strain>
    </source>
</reference>
<evidence type="ECO:0000313" key="5">
    <source>
        <dbReference type="EMBL" id="QUO42179.1"/>
    </source>
</evidence>
<evidence type="ECO:0000256" key="1">
    <source>
        <dbReference type="ARBA" id="ARBA00006153"/>
    </source>
</evidence>
<feature type="binding site" evidence="3">
    <location>
        <position position="145"/>
    </location>
    <ligand>
        <name>Zn(2+)</name>
        <dbReference type="ChEBI" id="CHEBI:29105"/>
        <label>2</label>
    </ligand>
</feature>
<dbReference type="Proteomes" id="UP000595847">
    <property type="component" value="Chromosome"/>
</dbReference>
<dbReference type="AlphaFoldDB" id="A0A7T5JPF1"/>
<dbReference type="KEGG" id="bcop:JD108_03905"/>
<keyword evidence="3" id="KW-0862">Zinc</keyword>
<keyword evidence="7" id="KW-1185">Reference proteome</keyword>
<dbReference type="NCBIfam" id="NF006771">
    <property type="entry name" value="PRK09290.1-5"/>
    <property type="match status" value="1"/>
</dbReference>
<dbReference type="SUPFAM" id="SSF55031">
    <property type="entry name" value="Bacterial exopeptidase dimerisation domain"/>
    <property type="match status" value="1"/>
</dbReference>
<dbReference type="PANTHER" id="PTHR32494">
    <property type="entry name" value="ALLANTOATE DEIMINASE-RELATED"/>
    <property type="match status" value="1"/>
</dbReference>
<dbReference type="CDD" id="cd03884">
    <property type="entry name" value="M20_bAS"/>
    <property type="match status" value="1"/>
</dbReference>
<evidence type="ECO:0000313" key="7">
    <source>
        <dbReference type="Proteomes" id="UP000677234"/>
    </source>
</evidence>
<comment type="similarity">
    <text evidence="1">Belongs to the peptidase M20 family.</text>
</comment>
<dbReference type="Gene3D" id="3.30.70.360">
    <property type="match status" value="1"/>
</dbReference>
<accession>A0A7T5JPF1</accession>
<dbReference type="InterPro" id="IPR010158">
    <property type="entry name" value="Amidase_Cbmase"/>
</dbReference>
<dbReference type="PANTHER" id="PTHR32494:SF5">
    <property type="entry name" value="ALLANTOATE AMIDOHYDROLASE"/>
    <property type="match status" value="1"/>
</dbReference>
<evidence type="ECO:0000313" key="6">
    <source>
        <dbReference type="Proteomes" id="UP000595847"/>
    </source>
</evidence>
<sequence>MQVFSKERLLQDLPSCPKVDGIDPIDAADRLAKMAAIGVTPEGGITRYPYTEEEKQVKEVFRGWMESIGLEVYEDSIGNLFGRYLGEKPELPIVMTGSHLDTVPNGGAFDGALGCLSSLLALEALIKQGKKPKRTIELAVFVDEEGSRFENGLFGSRVMMGEVTVEQLENFSDAEGITLPEAMMAQGYQPNQIDLSRRLPEDIFAFLELHIEQGKILESEGKHIGIVNGIAGPSWRSFTFLGSTDHAGNTPMHLRKDTVAAAAEFISGVEKLPRTFSPTAVATVGKVNVFPNGTNVISGKTEVVVDARDIDEASRDQMLEAITSLAQEIARNREMEVEIEKGISIPPVKVPDWIQNKIAQAAERHGLSTRTLPSGAGHDAMIVGKYVPSGMIFVPSHQGKSHSPEEWTSLPDCMNGIQVLIDTLFELAND</sequence>
<evidence type="ECO:0000256" key="3">
    <source>
        <dbReference type="PIRSR" id="PIRSR001235-1"/>
    </source>
</evidence>
<dbReference type="GO" id="GO:0046872">
    <property type="term" value="F:metal ion binding"/>
    <property type="evidence" value="ECO:0007669"/>
    <property type="project" value="UniProtKB-KW"/>
</dbReference>
<keyword evidence="2 4" id="KW-0378">Hydrolase</keyword>